<dbReference type="Proteomes" id="UP000282184">
    <property type="component" value="Unassembled WGS sequence"/>
</dbReference>
<evidence type="ECO:0000259" key="2">
    <source>
        <dbReference type="Pfam" id="PF18962"/>
    </source>
</evidence>
<dbReference type="InterPro" id="IPR026444">
    <property type="entry name" value="Secre_tail"/>
</dbReference>
<proteinExistence type="predicted"/>
<dbReference type="OrthoDB" id="867215at2"/>
<evidence type="ECO:0000313" key="3">
    <source>
        <dbReference type="EMBL" id="RTQ50677.1"/>
    </source>
</evidence>
<protein>
    <submittedName>
        <fullName evidence="3">T9SS type A sorting domain-containing protein</fullName>
    </submittedName>
</protein>
<dbReference type="RefSeq" id="WP_126692744.1">
    <property type="nucleotide sequence ID" value="NZ_RXOF01000004.1"/>
</dbReference>
<comment type="caution">
    <text evidence="3">The sequence shown here is derived from an EMBL/GenBank/DDBJ whole genome shotgun (WGS) entry which is preliminary data.</text>
</comment>
<reference evidence="3 4" key="1">
    <citation type="submission" date="2018-12" db="EMBL/GenBank/DDBJ databases">
        <title>Hymenobacter gummosus sp. nov., isolated from a spring.</title>
        <authorList>
            <person name="Nie L."/>
        </authorList>
    </citation>
    <scope>NUCLEOTIDE SEQUENCE [LARGE SCALE GENOMIC DNA]</scope>
    <source>
        <strain evidence="3 4">KCTC 52166</strain>
    </source>
</reference>
<evidence type="ECO:0000313" key="4">
    <source>
        <dbReference type="Proteomes" id="UP000282184"/>
    </source>
</evidence>
<dbReference type="Pfam" id="PF18962">
    <property type="entry name" value="Por_Secre_tail"/>
    <property type="match status" value="1"/>
</dbReference>
<gene>
    <name evidence="3" type="ORF">EJV47_08575</name>
</gene>
<organism evidence="3 4">
    <name type="scientific">Hymenobacter gummosus</name>
    <dbReference type="NCBI Taxonomy" id="1776032"/>
    <lineage>
        <taxon>Bacteria</taxon>
        <taxon>Pseudomonadati</taxon>
        <taxon>Bacteroidota</taxon>
        <taxon>Cytophagia</taxon>
        <taxon>Cytophagales</taxon>
        <taxon>Hymenobacteraceae</taxon>
        <taxon>Hymenobacter</taxon>
    </lineage>
</organism>
<feature type="signal peptide" evidence="1">
    <location>
        <begin position="1"/>
        <end position="22"/>
    </location>
</feature>
<feature type="domain" description="Secretion system C-terminal sorting" evidence="2">
    <location>
        <begin position="417"/>
        <end position="480"/>
    </location>
</feature>
<keyword evidence="4" id="KW-1185">Reference proteome</keyword>
<dbReference type="EMBL" id="RXOF01000004">
    <property type="protein sequence ID" value="RTQ50677.1"/>
    <property type="molecule type" value="Genomic_DNA"/>
</dbReference>
<name>A0A3S0JF11_9BACT</name>
<sequence length="494" mass="54165">MKQLYRILALGGALMSFSAAQAQHWALFRPGTIHSFRTSVGDTVFTLRLDSAYVTPANDSVYTFNRILRQHPYEQYTRTANSFFGARLLVRPTRREYELVTEAEGSQPGGALLLKPYAPPGSSWPAAAGSAVTVTLSSKTVQTIAGQPDSVALFTISDGRSLQLSRRNGLIQAPKWLQGGSGSQTLRIEQAPVAFEQSMYAPTRVFDFQVGDEFGYYYENFMSSFGCPSTHLLRRIISRQQTADSLIYTYMQQSVTHRSGAPGCGPAGDAYSNYPVGRIAVALNGGQWQPSRSWQQQHSKLRLLTLEYALVARPAGFPGEPLVALPLTTSALPCAQGRQMRYLMVAGRGRVYTPGVDYGYQTQAYAPGIGEDIFDFFHLIYFRKVQPNGTYQTCGTRTPFSTLLPTRAVQAAARFQLFPNPATDEATLRLLVPAPAGTQLTLLDATGRVVGRQALDRGQTTATLPLAQLPAGLYVVQVHQPGSRPLVLRLQHVE</sequence>
<dbReference type="NCBIfam" id="TIGR04183">
    <property type="entry name" value="Por_Secre_tail"/>
    <property type="match status" value="1"/>
</dbReference>
<evidence type="ECO:0000256" key="1">
    <source>
        <dbReference type="SAM" id="SignalP"/>
    </source>
</evidence>
<accession>A0A3S0JF11</accession>
<keyword evidence="1" id="KW-0732">Signal</keyword>
<dbReference type="AlphaFoldDB" id="A0A3S0JF11"/>
<feature type="chain" id="PRO_5018746285" evidence="1">
    <location>
        <begin position="23"/>
        <end position="494"/>
    </location>
</feature>